<dbReference type="InterPro" id="IPR011990">
    <property type="entry name" value="TPR-like_helical_dom_sf"/>
</dbReference>
<dbReference type="PANTHER" id="PTHR11102:SF160">
    <property type="entry name" value="ERAD-ASSOCIATED E3 UBIQUITIN-PROTEIN LIGASE COMPONENT HRD3"/>
    <property type="match status" value="1"/>
</dbReference>
<dbReference type="Gene3D" id="1.25.40.10">
    <property type="entry name" value="Tetratricopeptide repeat domain"/>
    <property type="match status" value="3"/>
</dbReference>
<dbReference type="eggNOG" id="COG0790">
    <property type="taxonomic scope" value="Bacteria"/>
</dbReference>
<organism evidence="2 3">
    <name type="scientific">Leyella stercorea DSM 18206</name>
    <dbReference type="NCBI Taxonomy" id="1002367"/>
    <lineage>
        <taxon>Bacteria</taxon>
        <taxon>Pseudomonadati</taxon>
        <taxon>Bacteroidota</taxon>
        <taxon>Bacteroidia</taxon>
        <taxon>Bacteroidales</taxon>
        <taxon>Prevotellaceae</taxon>
        <taxon>Leyella</taxon>
    </lineage>
</organism>
<feature type="signal peptide" evidence="1">
    <location>
        <begin position="1"/>
        <end position="22"/>
    </location>
</feature>
<dbReference type="AlphaFoldDB" id="G6B1E7"/>
<dbReference type="HOGENOM" id="CLU_507934_0_0_10"/>
<sequence length="536" mass="59284">MRYKYIMLTVAMALFAAYNATAQKKATPNKQAKPAAVNADSVEVRKLTDDAKKGNSEAQNTLGTYYYSGKKVKQNYDVALKWFSMAAKQKHVKAIANMGLCYQLGRGIKQDSVMAMKLYKESIKAGNAELVKQREENVVKNKSAFDINLLADIYYNGCGNTVKKNNELALKYLKMAAANNSLEATVRVATLYDQAKMYTEALPYYQKAATKGDAVSEYKYGDYLCNGKGTKVDKAQAAAFLDKAAKKNVPNAMLMLGDLLYKGDGVQQDYAKAMGLYKLAAAKSNPVAVWNVGIIYKNGQGVKQNYVIALQWLADAASKGMKDNFQKLLNEPNVEIKNGWKNTDFYSFVHAMSLMESTTPDYATAVKELTILEKKNIAVASTLLGLCYSDKSWKKANEKKMMAYYEKAAKADDPYANYLLAKIYFDGSNGVKADKNKVVEYYEKASEGGYAPAKCELGNLYFIGKIVNKDISKAIAYYNDALLNGYLSKEAADNLASCYQQGLGGVKKDAEMAKEIAKRGKVDNAWTTLLRGLTFE</sequence>
<dbReference type="Proteomes" id="UP000004407">
    <property type="component" value="Unassembled WGS sequence"/>
</dbReference>
<dbReference type="PATRIC" id="fig|1002367.3.peg.2191"/>
<comment type="caution">
    <text evidence="2">The sequence shown here is derived from an EMBL/GenBank/DDBJ whole genome shotgun (WGS) entry which is preliminary data.</text>
</comment>
<dbReference type="EMBL" id="AFZZ01000243">
    <property type="protein sequence ID" value="EHJ36456.1"/>
    <property type="molecule type" value="Genomic_DNA"/>
</dbReference>
<dbReference type="PANTHER" id="PTHR11102">
    <property type="entry name" value="SEL-1-LIKE PROTEIN"/>
    <property type="match status" value="1"/>
</dbReference>
<dbReference type="InterPro" id="IPR006597">
    <property type="entry name" value="Sel1-like"/>
</dbReference>
<feature type="chain" id="PRO_5003485747" evidence="1">
    <location>
        <begin position="23"/>
        <end position="536"/>
    </location>
</feature>
<dbReference type="InterPro" id="IPR050767">
    <property type="entry name" value="Sel1_AlgK"/>
</dbReference>
<proteinExistence type="predicted"/>
<dbReference type="Pfam" id="PF08238">
    <property type="entry name" value="Sel1"/>
    <property type="match status" value="11"/>
</dbReference>
<dbReference type="SUPFAM" id="SSF81901">
    <property type="entry name" value="HCP-like"/>
    <property type="match status" value="3"/>
</dbReference>
<dbReference type="SMART" id="SM00671">
    <property type="entry name" value="SEL1"/>
    <property type="match status" value="11"/>
</dbReference>
<dbReference type="RefSeq" id="WP_007902747.1">
    <property type="nucleotide sequence ID" value="NZ_JH379469.1"/>
</dbReference>
<reference evidence="2 3" key="1">
    <citation type="submission" date="2011-08" db="EMBL/GenBank/DDBJ databases">
        <authorList>
            <person name="Weinstock G."/>
            <person name="Sodergren E."/>
            <person name="Clifton S."/>
            <person name="Fulton L."/>
            <person name="Fulton B."/>
            <person name="Courtney L."/>
            <person name="Fronick C."/>
            <person name="Harrison M."/>
            <person name="Strong C."/>
            <person name="Farmer C."/>
            <person name="Delahaunty K."/>
            <person name="Markovic C."/>
            <person name="Hall O."/>
            <person name="Minx P."/>
            <person name="Tomlinson C."/>
            <person name="Mitreva M."/>
            <person name="Hou S."/>
            <person name="Chen J."/>
            <person name="Wollam A."/>
            <person name="Pepin K.H."/>
            <person name="Johnson M."/>
            <person name="Bhonagiri V."/>
            <person name="Zhang X."/>
            <person name="Suruliraj S."/>
            <person name="Warren W."/>
            <person name="Chinwalla A."/>
            <person name="Mardis E.R."/>
            <person name="Wilson R.K."/>
        </authorList>
    </citation>
    <scope>NUCLEOTIDE SEQUENCE [LARGE SCALE GENOMIC DNA]</scope>
    <source>
        <strain evidence="2 3">DSM 18206</strain>
    </source>
</reference>
<evidence type="ECO:0000256" key="1">
    <source>
        <dbReference type="SAM" id="SignalP"/>
    </source>
</evidence>
<accession>G6B1E7</accession>
<gene>
    <name evidence="2" type="ORF">HMPREF0673_02718</name>
</gene>
<evidence type="ECO:0000313" key="3">
    <source>
        <dbReference type="Proteomes" id="UP000004407"/>
    </source>
</evidence>
<evidence type="ECO:0000313" key="2">
    <source>
        <dbReference type="EMBL" id="EHJ36456.1"/>
    </source>
</evidence>
<keyword evidence="1" id="KW-0732">Signal</keyword>
<name>G6B1E7_9BACT</name>
<protein>
    <submittedName>
        <fullName evidence="2">Sel1 repeat protein</fullName>
    </submittedName>
</protein>
<dbReference type="GeneID" id="78338117"/>